<name>A0ABV8H5S6_9FLAO</name>
<organism evidence="1 2">
    <name type="scientific">Zunongwangia endophytica</name>
    <dbReference type="NCBI Taxonomy" id="1808945"/>
    <lineage>
        <taxon>Bacteria</taxon>
        <taxon>Pseudomonadati</taxon>
        <taxon>Bacteroidota</taxon>
        <taxon>Flavobacteriia</taxon>
        <taxon>Flavobacteriales</taxon>
        <taxon>Flavobacteriaceae</taxon>
        <taxon>Zunongwangia</taxon>
    </lineage>
</organism>
<comment type="caution">
    <text evidence="1">The sequence shown here is derived from an EMBL/GenBank/DDBJ whole genome shotgun (WGS) entry which is preliminary data.</text>
</comment>
<gene>
    <name evidence="1" type="ORF">ACFOS1_03130</name>
</gene>
<reference evidence="2" key="1">
    <citation type="journal article" date="2019" name="Int. J. Syst. Evol. Microbiol.">
        <title>The Global Catalogue of Microorganisms (GCM) 10K type strain sequencing project: providing services to taxonomists for standard genome sequencing and annotation.</title>
        <authorList>
            <consortium name="The Broad Institute Genomics Platform"/>
            <consortium name="The Broad Institute Genome Sequencing Center for Infectious Disease"/>
            <person name="Wu L."/>
            <person name="Ma J."/>
        </authorList>
    </citation>
    <scope>NUCLEOTIDE SEQUENCE [LARGE SCALE GENOMIC DNA]</scope>
    <source>
        <strain evidence="2">CECT 9128</strain>
    </source>
</reference>
<proteinExistence type="predicted"/>
<dbReference type="Proteomes" id="UP001595793">
    <property type="component" value="Unassembled WGS sequence"/>
</dbReference>
<evidence type="ECO:0000313" key="1">
    <source>
        <dbReference type="EMBL" id="MFC4026383.1"/>
    </source>
</evidence>
<sequence>MKIGVLISSFFLLVITATCNNQKVTSNLKLTGLIEEAGMTTYQYGSHVLRTDDKTYAITSGKVDLTQLEGQTHTIVAERIEGYPIDGGPEYLKVLEIEY</sequence>
<protein>
    <submittedName>
        <fullName evidence="1">Uncharacterized protein</fullName>
    </submittedName>
</protein>
<dbReference type="EMBL" id="JBHSAS010000006">
    <property type="protein sequence ID" value="MFC4026383.1"/>
    <property type="molecule type" value="Genomic_DNA"/>
</dbReference>
<keyword evidence="2" id="KW-1185">Reference proteome</keyword>
<dbReference type="RefSeq" id="WP_290236258.1">
    <property type="nucleotide sequence ID" value="NZ_JAUFPZ010000002.1"/>
</dbReference>
<evidence type="ECO:0000313" key="2">
    <source>
        <dbReference type="Proteomes" id="UP001595793"/>
    </source>
</evidence>
<accession>A0ABV8H5S6</accession>